<gene>
    <name evidence="2" type="ORF">BKA55DRAFT_742796</name>
</gene>
<protein>
    <submittedName>
        <fullName evidence="2">Uncharacterized protein</fullName>
    </submittedName>
</protein>
<reference evidence="2" key="1">
    <citation type="journal article" date="2021" name="Nat. Commun.">
        <title>Genetic determinants of endophytism in the Arabidopsis root mycobiome.</title>
        <authorList>
            <person name="Mesny F."/>
            <person name="Miyauchi S."/>
            <person name="Thiergart T."/>
            <person name="Pickel B."/>
            <person name="Atanasova L."/>
            <person name="Karlsson M."/>
            <person name="Huettel B."/>
            <person name="Barry K.W."/>
            <person name="Haridas S."/>
            <person name="Chen C."/>
            <person name="Bauer D."/>
            <person name="Andreopoulos W."/>
            <person name="Pangilinan J."/>
            <person name="LaButti K."/>
            <person name="Riley R."/>
            <person name="Lipzen A."/>
            <person name="Clum A."/>
            <person name="Drula E."/>
            <person name="Henrissat B."/>
            <person name="Kohler A."/>
            <person name="Grigoriev I.V."/>
            <person name="Martin F.M."/>
            <person name="Hacquard S."/>
        </authorList>
    </citation>
    <scope>NUCLEOTIDE SEQUENCE</scope>
    <source>
        <strain evidence="2">MPI-CAGE-AT-0023</strain>
    </source>
</reference>
<dbReference type="OrthoDB" id="3485856at2759"/>
<evidence type="ECO:0000313" key="3">
    <source>
        <dbReference type="Proteomes" id="UP000720189"/>
    </source>
</evidence>
<feature type="region of interest" description="Disordered" evidence="1">
    <location>
        <begin position="302"/>
        <end position="394"/>
    </location>
</feature>
<keyword evidence="3" id="KW-1185">Reference proteome</keyword>
<dbReference type="Proteomes" id="UP000720189">
    <property type="component" value="Unassembled WGS sequence"/>
</dbReference>
<evidence type="ECO:0000313" key="2">
    <source>
        <dbReference type="EMBL" id="KAH7232365.1"/>
    </source>
</evidence>
<name>A0A9P9JU80_FUSRE</name>
<feature type="compositionally biased region" description="Acidic residues" evidence="1">
    <location>
        <begin position="329"/>
        <end position="338"/>
    </location>
</feature>
<feature type="compositionally biased region" description="Basic residues" evidence="1">
    <location>
        <begin position="382"/>
        <end position="394"/>
    </location>
</feature>
<dbReference type="AlphaFoldDB" id="A0A9P9JU80"/>
<accession>A0A9P9JU80</accession>
<dbReference type="EMBL" id="JAGMUX010000019">
    <property type="protein sequence ID" value="KAH7232365.1"/>
    <property type="molecule type" value="Genomic_DNA"/>
</dbReference>
<dbReference type="GeneID" id="70231475"/>
<dbReference type="RefSeq" id="XP_046044025.1">
    <property type="nucleotide sequence ID" value="XM_046201521.1"/>
</dbReference>
<organism evidence="2 3">
    <name type="scientific">Fusarium redolens</name>
    <dbReference type="NCBI Taxonomy" id="48865"/>
    <lineage>
        <taxon>Eukaryota</taxon>
        <taxon>Fungi</taxon>
        <taxon>Dikarya</taxon>
        <taxon>Ascomycota</taxon>
        <taxon>Pezizomycotina</taxon>
        <taxon>Sordariomycetes</taxon>
        <taxon>Hypocreomycetidae</taxon>
        <taxon>Hypocreales</taxon>
        <taxon>Nectriaceae</taxon>
        <taxon>Fusarium</taxon>
        <taxon>Fusarium redolens species complex</taxon>
    </lineage>
</organism>
<sequence>MAEVIRIAFVGSLEYLLLPNAWVTLAKGDLTMHVTIPWLLSPPPLSLVKLPTASRNITLPDSTERARAAVAGGLPQSLVEVKREIAAADLNVDFYKTVPLDYEEYKSAREEIEESFRRFDYNPFKGNITIRMNSPIHDNFAGLVDNAWVRAFSASLLSSRIYLDNEKQPSVPVVDDDKREQKGPDLQYSHVKSKHPGVVVEVAYTQKAKKLDKLAEAYILGTKGKIRVVDGCGRILEAEQVVKAMPFCDANQRPVNQGHELTINLHDLTAKKDLLVDVQDLSISFRYDELCGFLYEMEEMQQCREAEESEDEMPTEPKRRISSSPEQLTSEDEEEELQQDTKGDRSFSCPVGHLTRPNVSTRSSSKQPASEDTGAGLPIAKRQSKRPMTQRREE</sequence>
<comment type="caution">
    <text evidence="2">The sequence shown here is derived from an EMBL/GenBank/DDBJ whole genome shotgun (WGS) entry which is preliminary data.</text>
</comment>
<feature type="compositionally biased region" description="Polar residues" evidence="1">
    <location>
        <begin position="357"/>
        <end position="370"/>
    </location>
</feature>
<proteinExistence type="predicted"/>
<evidence type="ECO:0000256" key="1">
    <source>
        <dbReference type="SAM" id="MobiDB-lite"/>
    </source>
</evidence>